<proteinExistence type="predicted"/>
<dbReference type="EMBL" id="MU853753">
    <property type="protein sequence ID" value="KAK3945835.1"/>
    <property type="molecule type" value="Genomic_DNA"/>
</dbReference>
<feature type="chain" id="PRO_5043045949" description="F-box domain-containing protein" evidence="1">
    <location>
        <begin position="26"/>
        <end position="278"/>
    </location>
</feature>
<sequence length="278" mass="31724">MPGLGDLPLEVLLLILGFAPDLVSLHEFIRTSSWISEAFDFDPVRIVEKVIQRQLPQLQKLQGIPVPSEYERWLQELQGIIVDSSEIPSLWYPSSSKGEGLPIPSSRGPRFLCLTAYRIQQLEHICLATLLDNMHQRTLTKPEDPNFMFRAVCGAETLNAFITDTLLTPATSFRLMAWWAPSPEERFRVRRALWKLMVYWNLRAIDDDILTPSHLASVKAGLLHFLRDHRFLAQKWEVLNPIVGPSKPSEPRIPSGEPEELWCVAAAVQGFLNRHCRP</sequence>
<reference evidence="3" key="1">
    <citation type="journal article" date="2023" name="Mol. Phylogenet. Evol.">
        <title>Genome-scale phylogeny and comparative genomics of the fungal order Sordariales.</title>
        <authorList>
            <person name="Hensen N."/>
            <person name="Bonometti L."/>
            <person name="Westerberg I."/>
            <person name="Brannstrom I.O."/>
            <person name="Guillou S."/>
            <person name="Cros-Aarteil S."/>
            <person name="Calhoun S."/>
            <person name="Haridas S."/>
            <person name="Kuo A."/>
            <person name="Mondo S."/>
            <person name="Pangilinan J."/>
            <person name="Riley R."/>
            <person name="LaButti K."/>
            <person name="Andreopoulos B."/>
            <person name="Lipzen A."/>
            <person name="Chen C."/>
            <person name="Yan M."/>
            <person name="Daum C."/>
            <person name="Ng V."/>
            <person name="Clum A."/>
            <person name="Steindorff A."/>
            <person name="Ohm R.A."/>
            <person name="Martin F."/>
            <person name="Silar P."/>
            <person name="Natvig D.O."/>
            <person name="Lalanne C."/>
            <person name="Gautier V."/>
            <person name="Ament-Velasquez S.L."/>
            <person name="Kruys A."/>
            <person name="Hutchinson M.I."/>
            <person name="Powell A.J."/>
            <person name="Barry K."/>
            <person name="Miller A.N."/>
            <person name="Grigoriev I.V."/>
            <person name="Debuchy R."/>
            <person name="Gladieux P."/>
            <person name="Hiltunen Thoren M."/>
            <person name="Johannesson H."/>
        </authorList>
    </citation>
    <scope>NUCLEOTIDE SEQUENCE [LARGE SCALE GENOMIC DNA]</scope>
    <source>
        <strain evidence="3">CBS 340.73</strain>
    </source>
</reference>
<evidence type="ECO:0000256" key="1">
    <source>
        <dbReference type="SAM" id="SignalP"/>
    </source>
</evidence>
<keyword evidence="3" id="KW-1185">Reference proteome</keyword>
<protein>
    <recommendedName>
        <fullName evidence="4">F-box domain-containing protein</fullName>
    </recommendedName>
</protein>
<keyword evidence="1" id="KW-0732">Signal</keyword>
<evidence type="ECO:0008006" key="4">
    <source>
        <dbReference type="Google" id="ProtNLM"/>
    </source>
</evidence>
<accession>A0AAN6NHD4</accession>
<comment type="caution">
    <text evidence="2">The sequence shown here is derived from an EMBL/GenBank/DDBJ whole genome shotgun (WGS) entry which is preliminary data.</text>
</comment>
<name>A0AAN6NHD4_9PEZI</name>
<organism evidence="2 3">
    <name type="scientific">Diplogelasinospora grovesii</name>
    <dbReference type="NCBI Taxonomy" id="303347"/>
    <lineage>
        <taxon>Eukaryota</taxon>
        <taxon>Fungi</taxon>
        <taxon>Dikarya</taxon>
        <taxon>Ascomycota</taxon>
        <taxon>Pezizomycotina</taxon>
        <taxon>Sordariomycetes</taxon>
        <taxon>Sordariomycetidae</taxon>
        <taxon>Sordariales</taxon>
        <taxon>Diplogelasinosporaceae</taxon>
        <taxon>Diplogelasinospora</taxon>
    </lineage>
</organism>
<gene>
    <name evidence="2" type="ORF">QBC46DRAFT_424650</name>
</gene>
<dbReference type="AlphaFoldDB" id="A0AAN6NHD4"/>
<evidence type="ECO:0000313" key="2">
    <source>
        <dbReference type="EMBL" id="KAK3945835.1"/>
    </source>
</evidence>
<dbReference type="Proteomes" id="UP001303473">
    <property type="component" value="Unassembled WGS sequence"/>
</dbReference>
<feature type="signal peptide" evidence="1">
    <location>
        <begin position="1"/>
        <end position="25"/>
    </location>
</feature>
<evidence type="ECO:0000313" key="3">
    <source>
        <dbReference type="Proteomes" id="UP001303473"/>
    </source>
</evidence>